<protein>
    <submittedName>
        <fullName evidence="2">Uncharacterized protein</fullName>
    </submittedName>
</protein>
<dbReference type="AlphaFoldDB" id="A0ABD1HCC1"/>
<evidence type="ECO:0000256" key="1">
    <source>
        <dbReference type="SAM" id="MobiDB-lite"/>
    </source>
</evidence>
<name>A0ABD1HCC1_SALDI</name>
<dbReference type="Proteomes" id="UP001567538">
    <property type="component" value="Unassembled WGS sequence"/>
</dbReference>
<organism evidence="2 3">
    <name type="scientific">Salvia divinorum</name>
    <name type="common">Maria pastora</name>
    <name type="synonym">Diviner's sage</name>
    <dbReference type="NCBI Taxonomy" id="28513"/>
    <lineage>
        <taxon>Eukaryota</taxon>
        <taxon>Viridiplantae</taxon>
        <taxon>Streptophyta</taxon>
        <taxon>Embryophyta</taxon>
        <taxon>Tracheophyta</taxon>
        <taxon>Spermatophyta</taxon>
        <taxon>Magnoliopsida</taxon>
        <taxon>eudicotyledons</taxon>
        <taxon>Gunneridae</taxon>
        <taxon>Pentapetalae</taxon>
        <taxon>asterids</taxon>
        <taxon>lamiids</taxon>
        <taxon>Lamiales</taxon>
        <taxon>Lamiaceae</taxon>
        <taxon>Nepetoideae</taxon>
        <taxon>Mentheae</taxon>
        <taxon>Salviinae</taxon>
        <taxon>Salvia</taxon>
        <taxon>Salvia subgen. Calosphace</taxon>
    </lineage>
</organism>
<comment type="caution">
    <text evidence="2">The sequence shown here is derived from an EMBL/GenBank/DDBJ whole genome shotgun (WGS) entry which is preliminary data.</text>
</comment>
<sequence>MMEEETVEEQLKWMTEEETVEERLKKRMTEEETVEERLKKRMTEEETVEEPLKKRMTEEETVEERLKKTMKVVAAIPLMDTLINLCSQYPNPSSPLFREFDSISINRWMLNPLLMKQLL</sequence>
<proteinExistence type="predicted"/>
<evidence type="ECO:0000313" key="2">
    <source>
        <dbReference type="EMBL" id="KAL1552744.1"/>
    </source>
</evidence>
<evidence type="ECO:0000313" key="3">
    <source>
        <dbReference type="Proteomes" id="UP001567538"/>
    </source>
</evidence>
<accession>A0ABD1HCC1</accession>
<dbReference type="EMBL" id="JBEAFC010000006">
    <property type="protein sequence ID" value="KAL1552744.1"/>
    <property type="molecule type" value="Genomic_DNA"/>
</dbReference>
<reference evidence="2 3" key="1">
    <citation type="submission" date="2024-06" db="EMBL/GenBank/DDBJ databases">
        <title>A chromosome level genome sequence of Diviner's sage (Salvia divinorum).</title>
        <authorList>
            <person name="Ford S.A."/>
            <person name="Ro D.-K."/>
            <person name="Ness R.W."/>
            <person name="Phillips M.A."/>
        </authorList>
    </citation>
    <scope>NUCLEOTIDE SEQUENCE [LARGE SCALE GENOMIC DNA]</scope>
    <source>
        <strain evidence="2">SAF-2024a</strain>
        <tissue evidence="2">Leaf</tissue>
    </source>
</reference>
<keyword evidence="3" id="KW-1185">Reference proteome</keyword>
<gene>
    <name evidence="2" type="ORF">AAHA92_13507</name>
</gene>
<feature type="region of interest" description="Disordered" evidence="1">
    <location>
        <begin position="35"/>
        <end position="56"/>
    </location>
</feature>